<feature type="domain" description="HTH tetR-type" evidence="5">
    <location>
        <begin position="28"/>
        <end position="88"/>
    </location>
</feature>
<evidence type="ECO:0000259" key="5">
    <source>
        <dbReference type="PROSITE" id="PS50977"/>
    </source>
</evidence>
<dbReference type="EMBL" id="JBHSIV010000010">
    <property type="protein sequence ID" value="MFC5062964.1"/>
    <property type="molecule type" value="Genomic_DNA"/>
</dbReference>
<dbReference type="InterPro" id="IPR050109">
    <property type="entry name" value="HTH-type_TetR-like_transc_reg"/>
</dbReference>
<name>A0ABV9YLJ5_9PSEU</name>
<gene>
    <name evidence="6" type="ORF">ACFPBZ_12170</name>
</gene>
<dbReference type="InterPro" id="IPR009057">
    <property type="entry name" value="Homeodomain-like_sf"/>
</dbReference>
<protein>
    <submittedName>
        <fullName evidence="6">TetR family transcriptional regulator</fullName>
    </submittedName>
</protein>
<evidence type="ECO:0000256" key="1">
    <source>
        <dbReference type="ARBA" id="ARBA00023015"/>
    </source>
</evidence>
<dbReference type="PROSITE" id="PS50977">
    <property type="entry name" value="HTH_TETR_2"/>
    <property type="match status" value="1"/>
</dbReference>
<keyword evidence="7" id="KW-1185">Reference proteome</keyword>
<dbReference type="PANTHER" id="PTHR30055:SF234">
    <property type="entry name" value="HTH-TYPE TRANSCRIPTIONAL REGULATOR BETI"/>
    <property type="match status" value="1"/>
</dbReference>
<sequence length="239" mass="26655">MTPPPPTTPDITIPVSRWTDDAVGDRTRRTRRRLLLAAAAQFDTHGYRGAALSDILEAAGLTKGALYFHFRSKLALAEALLDEVERSCSALFAEIGGRGLDPLWQLLVETDAYVGRWMYDPLVRGISSALQEPELREMQTNWLAAWESNTVTLLREAHAAGLLIAHVDPLRAGRAVVAMASGHFGLAQGPDDLWVRMSESWEGLLPIVTTPDWCGRWEGSDWRTRPRPVAEDYRRAREP</sequence>
<evidence type="ECO:0000256" key="4">
    <source>
        <dbReference type="PROSITE-ProRule" id="PRU00335"/>
    </source>
</evidence>
<dbReference type="InterPro" id="IPR036271">
    <property type="entry name" value="Tet_transcr_reg_TetR-rel_C_sf"/>
</dbReference>
<dbReference type="SUPFAM" id="SSF46689">
    <property type="entry name" value="Homeodomain-like"/>
    <property type="match status" value="1"/>
</dbReference>
<comment type="caution">
    <text evidence="6">The sequence shown here is derived from an EMBL/GenBank/DDBJ whole genome shotgun (WGS) entry which is preliminary data.</text>
</comment>
<organism evidence="6 7">
    <name type="scientific">Actinomycetospora atypica</name>
    <dbReference type="NCBI Taxonomy" id="1290095"/>
    <lineage>
        <taxon>Bacteria</taxon>
        <taxon>Bacillati</taxon>
        <taxon>Actinomycetota</taxon>
        <taxon>Actinomycetes</taxon>
        <taxon>Pseudonocardiales</taxon>
        <taxon>Pseudonocardiaceae</taxon>
        <taxon>Actinomycetospora</taxon>
    </lineage>
</organism>
<keyword evidence="2 4" id="KW-0238">DNA-binding</keyword>
<evidence type="ECO:0000313" key="6">
    <source>
        <dbReference type="EMBL" id="MFC5062964.1"/>
    </source>
</evidence>
<proteinExistence type="predicted"/>
<dbReference type="Gene3D" id="1.10.357.10">
    <property type="entry name" value="Tetracycline Repressor, domain 2"/>
    <property type="match status" value="1"/>
</dbReference>
<dbReference type="PRINTS" id="PR00455">
    <property type="entry name" value="HTHTETR"/>
</dbReference>
<evidence type="ECO:0000256" key="3">
    <source>
        <dbReference type="ARBA" id="ARBA00023163"/>
    </source>
</evidence>
<keyword evidence="1" id="KW-0805">Transcription regulation</keyword>
<dbReference type="PANTHER" id="PTHR30055">
    <property type="entry name" value="HTH-TYPE TRANSCRIPTIONAL REGULATOR RUTR"/>
    <property type="match status" value="1"/>
</dbReference>
<dbReference type="RefSeq" id="WP_378036309.1">
    <property type="nucleotide sequence ID" value="NZ_JBHSIV010000010.1"/>
</dbReference>
<reference evidence="7" key="1">
    <citation type="journal article" date="2019" name="Int. J. Syst. Evol. Microbiol.">
        <title>The Global Catalogue of Microorganisms (GCM) 10K type strain sequencing project: providing services to taxonomists for standard genome sequencing and annotation.</title>
        <authorList>
            <consortium name="The Broad Institute Genomics Platform"/>
            <consortium name="The Broad Institute Genome Sequencing Center for Infectious Disease"/>
            <person name="Wu L."/>
            <person name="Ma J."/>
        </authorList>
    </citation>
    <scope>NUCLEOTIDE SEQUENCE [LARGE SCALE GENOMIC DNA]</scope>
    <source>
        <strain evidence="7">CGMCC 4.7093</strain>
    </source>
</reference>
<accession>A0ABV9YLJ5</accession>
<evidence type="ECO:0000256" key="2">
    <source>
        <dbReference type="ARBA" id="ARBA00023125"/>
    </source>
</evidence>
<dbReference type="InterPro" id="IPR001647">
    <property type="entry name" value="HTH_TetR"/>
</dbReference>
<evidence type="ECO:0000313" key="7">
    <source>
        <dbReference type="Proteomes" id="UP001595947"/>
    </source>
</evidence>
<dbReference type="Proteomes" id="UP001595947">
    <property type="component" value="Unassembled WGS sequence"/>
</dbReference>
<dbReference type="SUPFAM" id="SSF48498">
    <property type="entry name" value="Tetracyclin repressor-like, C-terminal domain"/>
    <property type="match status" value="1"/>
</dbReference>
<keyword evidence="3" id="KW-0804">Transcription</keyword>
<feature type="DNA-binding region" description="H-T-H motif" evidence="4">
    <location>
        <begin position="51"/>
        <end position="70"/>
    </location>
</feature>
<dbReference type="Pfam" id="PF00440">
    <property type="entry name" value="TetR_N"/>
    <property type="match status" value="1"/>
</dbReference>